<organism evidence="2 3">
    <name type="scientific">Cutaneotrichosporon oleaginosum</name>
    <dbReference type="NCBI Taxonomy" id="879819"/>
    <lineage>
        <taxon>Eukaryota</taxon>
        <taxon>Fungi</taxon>
        <taxon>Dikarya</taxon>
        <taxon>Basidiomycota</taxon>
        <taxon>Agaricomycotina</taxon>
        <taxon>Tremellomycetes</taxon>
        <taxon>Trichosporonales</taxon>
        <taxon>Trichosporonaceae</taxon>
        <taxon>Cutaneotrichosporon</taxon>
    </lineage>
</organism>
<evidence type="ECO:0000256" key="1">
    <source>
        <dbReference type="SAM" id="MobiDB-lite"/>
    </source>
</evidence>
<keyword evidence="3" id="KW-1185">Reference proteome</keyword>
<feature type="compositionally biased region" description="Basic residues" evidence="1">
    <location>
        <begin position="65"/>
        <end position="74"/>
    </location>
</feature>
<evidence type="ECO:0000313" key="2">
    <source>
        <dbReference type="EMBL" id="KLT39939.1"/>
    </source>
</evidence>
<name>A0A0J1AXA9_9TREE</name>
<dbReference type="Proteomes" id="UP000053611">
    <property type="component" value="Unassembled WGS sequence"/>
</dbReference>
<protein>
    <submittedName>
        <fullName evidence="2">Uncharacterized protein</fullName>
    </submittedName>
</protein>
<proteinExistence type="predicted"/>
<feature type="compositionally biased region" description="Polar residues" evidence="1">
    <location>
        <begin position="120"/>
        <end position="143"/>
    </location>
</feature>
<gene>
    <name evidence="2" type="ORF">CC85DRAFT_288027</name>
</gene>
<dbReference type="AlphaFoldDB" id="A0A0J1AXA9"/>
<feature type="region of interest" description="Disordered" evidence="1">
    <location>
        <begin position="47"/>
        <end position="143"/>
    </location>
</feature>
<evidence type="ECO:0000313" key="3">
    <source>
        <dbReference type="Proteomes" id="UP000053611"/>
    </source>
</evidence>
<sequence>MPSFRFVFCFLPCHHLSNNSPSAPHHHLLSRHRALIADPCLTLGFARTTSDSPRPKLAPLDQHKPSRLGPRKRHSPDPNARPSLPPSLSPRHIPLTPISTLHHGVPRTSRVPTDGAQDSGRASQGALQPIQQCLFTSRPQGTS</sequence>
<reference evidence="2 3" key="1">
    <citation type="submission" date="2015-03" db="EMBL/GenBank/DDBJ databases">
        <title>Genomics and transcriptomics of the oil-accumulating basidiomycete yeast T. oleaginosus allow insights into substrate utilization and the diverse evolutionary trajectories of mating systems in fungi.</title>
        <authorList>
            <consortium name="DOE Joint Genome Institute"/>
            <person name="Kourist R."/>
            <person name="Kracht O."/>
            <person name="Bracharz F."/>
            <person name="Lipzen A."/>
            <person name="Nolan M."/>
            <person name="Ohm R."/>
            <person name="Grigoriev I."/>
            <person name="Sun S."/>
            <person name="Heitman J."/>
            <person name="Bruck T."/>
            <person name="Nowrousian M."/>
        </authorList>
    </citation>
    <scope>NUCLEOTIDE SEQUENCE [LARGE SCALE GENOMIC DNA]</scope>
    <source>
        <strain evidence="2 3">IBC0246</strain>
    </source>
</reference>
<dbReference type="RefSeq" id="XP_018276430.1">
    <property type="nucleotide sequence ID" value="XM_018424108.1"/>
</dbReference>
<dbReference type="EMBL" id="KQ087245">
    <property type="protein sequence ID" value="KLT39939.1"/>
    <property type="molecule type" value="Genomic_DNA"/>
</dbReference>
<dbReference type="GeneID" id="28984711"/>
<accession>A0A0J1AXA9</accession>